<sequence>MTSQSFSFVARGTSTLKGSGSTTQDAASAAKQGLNEAMRTDENLKDQAASTTENIADSTKESAHDVANKAKQAAEEAWESAKETAQKSKEHVFSKTDEAK</sequence>
<evidence type="ECO:0000313" key="2">
    <source>
        <dbReference type="EnsemblPlants" id="AUR62006723-RA:cds"/>
    </source>
</evidence>
<organism evidence="2 3">
    <name type="scientific">Chenopodium quinoa</name>
    <name type="common">Quinoa</name>
    <dbReference type="NCBI Taxonomy" id="63459"/>
    <lineage>
        <taxon>Eukaryota</taxon>
        <taxon>Viridiplantae</taxon>
        <taxon>Streptophyta</taxon>
        <taxon>Embryophyta</taxon>
        <taxon>Tracheophyta</taxon>
        <taxon>Spermatophyta</taxon>
        <taxon>Magnoliopsida</taxon>
        <taxon>eudicotyledons</taxon>
        <taxon>Gunneridae</taxon>
        <taxon>Pentapetalae</taxon>
        <taxon>Caryophyllales</taxon>
        <taxon>Chenopodiaceae</taxon>
        <taxon>Chenopodioideae</taxon>
        <taxon>Atripliceae</taxon>
        <taxon>Chenopodium</taxon>
    </lineage>
</organism>
<reference evidence="2" key="2">
    <citation type="submission" date="2021-03" db="UniProtKB">
        <authorList>
            <consortium name="EnsemblPlants"/>
        </authorList>
    </citation>
    <scope>IDENTIFICATION</scope>
</reference>
<protein>
    <submittedName>
        <fullName evidence="2">Uncharacterized protein</fullName>
    </submittedName>
</protein>
<feature type="compositionally biased region" description="Low complexity" evidence="1">
    <location>
        <begin position="12"/>
        <end position="23"/>
    </location>
</feature>
<dbReference type="Gramene" id="AUR62006723-RA">
    <property type="protein sequence ID" value="AUR62006723-RA:cds"/>
    <property type="gene ID" value="AUR62006723"/>
</dbReference>
<accession>A0A803L4D4</accession>
<name>A0A803L4D4_CHEQI</name>
<dbReference type="AlphaFoldDB" id="A0A803L4D4"/>
<keyword evidence="3" id="KW-1185">Reference proteome</keyword>
<dbReference type="Gene3D" id="1.20.120.20">
    <property type="entry name" value="Apolipoprotein"/>
    <property type="match status" value="1"/>
</dbReference>
<evidence type="ECO:0000256" key="1">
    <source>
        <dbReference type="SAM" id="MobiDB-lite"/>
    </source>
</evidence>
<feature type="compositionally biased region" description="Polar residues" evidence="1">
    <location>
        <begin position="48"/>
        <end position="57"/>
    </location>
</feature>
<proteinExistence type="predicted"/>
<evidence type="ECO:0000313" key="3">
    <source>
        <dbReference type="Proteomes" id="UP000596660"/>
    </source>
</evidence>
<dbReference type="OMA" id="VKPNCIR"/>
<reference evidence="2" key="1">
    <citation type="journal article" date="2017" name="Nature">
        <title>The genome of Chenopodium quinoa.</title>
        <authorList>
            <person name="Jarvis D.E."/>
            <person name="Ho Y.S."/>
            <person name="Lightfoot D.J."/>
            <person name="Schmoeckel S.M."/>
            <person name="Li B."/>
            <person name="Borm T.J.A."/>
            <person name="Ohyanagi H."/>
            <person name="Mineta K."/>
            <person name="Michell C.T."/>
            <person name="Saber N."/>
            <person name="Kharbatia N.M."/>
            <person name="Rupper R.R."/>
            <person name="Sharp A.R."/>
            <person name="Dally N."/>
            <person name="Boughton B.A."/>
            <person name="Woo Y.H."/>
            <person name="Gao G."/>
            <person name="Schijlen E.G.W.M."/>
            <person name="Guo X."/>
            <person name="Momin A.A."/>
            <person name="Negrao S."/>
            <person name="Al-Babili S."/>
            <person name="Gehring C."/>
            <person name="Roessner U."/>
            <person name="Jung C."/>
            <person name="Murphy K."/>
            <person name="Arold S.T."/>
            <person name="Gojobori T."/>
            <person name="van der Linden C.G."/>
            <person name="van Loo E.N."/>
            <person name="Jellen E.N."/>
            <person name="Maughan P.J."/>
            <person name="Tester M."/>
        </authorList>
    </citation>
    <scope>NUCLEOTIDE SEQUENCE [LARGE SCALE GENOMIC DNA]</scope>
    <source>
        <strain evidence="2">cv. PI 614886</strain>
    </source>
</reference>
<dbReference type="SMR" id="A0A803L4D4"/>
<dbReference type="EnsemblPlants" id="AUR62006723-RA">
    <property type="protein sequence ID" value="AUR62006723-RA:cds"/>
    <property type="gene ID" value="AUR62006723"/>
</dbReference>
<feature type="region of interest" description="Disordered" evidence="1">
    <location>
        <begin position="1"/>
        <end position="100"/>
    </location>
</feature>
<feature type="compositionally biased region" description="Basic and acidic residues" evidence="1">
    <location>
        <begin position="58"/>
        <end position="100"/>
    </location>
</feature>
<dbReference type="Proteomes" id="UP000596660">
    <property type="component" value="Unplaced"/>
</dbReference>